<organism evidence="1 2">
    <name type="scientific">Saccharothrix australiensis</name>
    <dbReference type="NCBI Taxonomy" id="2072"/>
    <lineage>
        <taxon>Bacteria</taxon>
        <taxon>Bacillati</taxon>
        <taxon>Actinomycetota</taxon>
        <taxon>Actinomycetes</taxon>
        <taxon>Pseudonocardiales</taxon>
        <taxon>Pseudonocardiaceae</taxon>
        <taxon>Saccharothrix</taxon>
    </lineage>
</organism>
<accession>A0A495W413</accession>
<protein>
    <submittedName>
        <fullName evidence="1">Uncharacterized protein</fullName>
    </submittedName>
</protein>
<keyword evidence="2" id="KW-1185">Reference proteome</keyword>
<sequence length="72" mass="7758">MLSLSATYRSQVLWSCGYTSVARRQLRRSLPYASTADPRLAAHLDELLATPTGATVPASIRPAADAARGRSR</sequence>
<dbReference type="EMBL" id="RBXO01000001">
    <property type="protein sequence ID" value="RKT55403.1"/>
    <property type="molecule type" value="Genomic_DNA"/>
</dbReference>
<comment type="caution">
    <text evidence="1">The sequence shown here is derived from an EMBL/GenBank/DDBJ whole genome shotgun (WGS) entry which is preliminary data.</text>
</comment>
<evidence type="ECO:0000313" key="2">
    <source>
        <dbReference type="Proteomes" id="UP000282084"/>
    </source>
</evidence>
<gene>
    <name evidence="1" type="ORF">C8E97_4071</name>
</gene>
<name>A0A495W413_9PSEU</name>
<evidence type="ECO:0000313" key="1">
    <source>
        <dbReference type="EMBL" id="RKT55403.1"/>
    </source>
</evidence>
<reference evidence="1 2" key="1">
    <citation type="submission" date="2018-10" db="EMBL/GenBank/DDBJ databases">
        <title>Sequencing the genomes of 1000 actinobacteria strains.</title>
        <authorList>
            <person name="Klenk H.-P."/>
        </authorList>
    </citation>
    <scope>NUCLEOTIDE SEQUENCE [LARGE SCALE GENOMIC DNA]</scope>
    <source>
        <strain evidence="1 2">DSM 43800</strain>
    </source>
</reference>
<proteinExistence type="predicted"/>
<dbReference type="AlphaFoldDB" id="A0A495W413"/>
<dbReference type="Proteomes" id="UP000282084">
    <property type="component" value="Unassembled WGS sequence"/>
</dbReference>